<protein>
    <recommendedName>
        <fullName evidence="2">[RNA-polymerase]-subunit kinase</fullName>
        <ecNumber evidence="2">2.7.11.23</ecNumber>
    </recommendedName>
</protein>
<evidence type="ECO:0000256" key="1">
    <source>
        <dbReference type="ARBA" id="ARBA00006485"/>
    </source>
</evidence>
<dbReference type="SUPFAM" id="SSF56112">
    <property type="entry name" value="Protein kinase-like (PK-like)"/>
    <property type="match status" value="1"/>
</dbReference>
<reference evidence="12" key="1">
    <citation type="submission" date="2016-11" db="UniProtKB">
        <authorList>
            <consortium name="WormBaseParasite"/>
        </authorList>
    </citation>
    <scope>IDENTIFICATION</scope>
</reference>
<dbReference type="FunFam" id="1.10.510.10:FF:000415">
    <property type="entry name" value="CMGC/CDK/CRK7 protein kinase, variant"/>
    <property type="match status" value="1"/>
</dbReference>
<evidence type="ECO:0000313" key="11">
    <source>
        <dbReference type="Proteomes" id="UP000095287"/>
    </source>
</evidence>
<evidence type="ECO:0000256" key="6">
    <source>
        <dbReference type="ARBA" id="ARBA00022777"/>
    </source>
</evidence>
<keyword evidence="6" id="KW-0418">Kinase</keyword>
<feature type="region of interest" description="Disordered" evidence="9">
    <location>
        <begin position="226"/>
        <end position="295"/>
    </location>
</feature>
<organism evidence="11 12">
    <name type="scientific">Steinernema glaseri</name>
    <dbReference type="NCBI Taxonomy" id="37863"/>
    <lineage>
        <taxon>Eukaryota</taxon>
        <taxon>Metazoa</taxon>
        <taxon>Ecdysozoa</taxon>
        <taxon>Nematoda</taxon>
        <taxon>Chromadorea</taxon>
        <taxon>Rhabditida</taxon>
        <taxon>Tylenchina</taxon>
        <taxon>Panagrolaimomorpha</taxon>
        <taxon>Strongyloidoidea</taxon>
        <taxon>Steinernematidae</taxon>
        <taxon>Steinernema</taxon>
    </lineage>
</organism>
<accession>A0A1I7Y7A9</accession>
<name>A0A1I7Y7A9_9BILA</name>
<dbReference type="WBParaSite" id="L893_g13399.t1">
    <property type="protein sequence ID" value="L893_g13399.t1"/>
    <property type="gene ID" value="L893_g13399"/>
</dbReference>
<evidence type="ECO:0000256" key="7">
    <source>
        <dbReference type="ARBA" id="ARBA00022840"/>
    </source>
</evidence>
<dbReference type="GO" id="GO:0032968">
    <property type="term" value="P:positive regulation of transcription elongation by RNA polymerase II"/>
    <property type="evidence" value="ECO:0007669"/>
    <property type="project" value="TreeGrafter"/>
</dbReference>
<dbReference type="GO" id="GO:0005524">
    <property type="term" value="F:ATP binding"/>
    <property type="evidence" value="ECO:0007669"/>
    <property type="project" value="UniProtKB-KW"/>
</dbReference>
<evidence type="ECO:0000256" key="9">
    <source>
        <dbReference type="SAM" id="MobiDB-lite"/>
    </source>
</evidence>
<keyword evidence="5" id="KW-0547">Nucleotide-binding</keyword>
<feature type="compositionally biased region" description="Pro residues" evidence="9">
    <location>
        <begin position="277"/>
        <end position="288"/>
    </location>
</feature>
<evidence type="ECO:0000256" key="8">
    <source>
        <dbReference type="ARBA" id="ARBA00049280"/>
    </source>
</evidence>
<dbReference type="PANTHER" id="PTHR24056:SF546">
    <property type="entry name" value="CYCLIN-DEPENDENT KINASE 12"/>
    <property type="match status" value="1"/>
</dbReference>
<evidence type="ECO:0000256" key="4">
    <source>
        <dbReference type="ARBA" id="ARBA00022679"/>
    </source>
</evidence>
<comment type="catalytic activity">
    <reaction evidence="8">
        <text>[DNA-directed RNA polymerase] + ATP = phospho-[DNA-directed RNA polymerase] + ADP + H(+)</text>
        <dbReference type="Rhea" id="RHEA:10216"/>
        <dbReference type="Rhea" id="RHEA-COMP:11321"/>
        <dbReference type="Rhea" id="RHEA-COMP:11322"/>
        <dbReference type="ChEBI" id="CHEBI:15378"/>
        <dbReference type="ChEBI" id="CHEBI:30616"/>
        <dbReference type="ChEBI" id="CHEBI:43176"/>
        <dbReference type="ChEBI" id="CHEBI:68546"/>
        <dbReference type="ChEBI" id="CHEBI:456216"/>
        <dbReference type="EC" id="2.7.11.23"/>
    </reaction>
</comment>
<evidence type="ECO:0000313" key="12">
    <source>
        <dbReference type="WBParaSite" id="L893_g13399.t1"/>
    </source>
</evidence>
<dbReference type="GO" id="GO:0008353">
    <property type="term" value="F:RNA polymerase II CTD heptapeptide repeat kinase activity"/>
    <property type="evidence" value="ECO:0007669"/>
    <property type="project" value="UniProtKB-EC"/>
</dbReference>
<proteinExistence type="inferred from homology"/>
<keyword evidence="11" id="KW-1185">Reference proteome</keyword>
<dbReference type="AlphaFoldDB" id="A0A1I7Y7A9"/>
<dbReference type="EC" id="2.7.11.23" evidence="2"/>
<keyword evidence="7" id="KW-0067">ATP-binding</keyword>
<dbReference type="GO" id="GO:0030332">
    <property type="term" value="F:cyclin binding"/>
    <property type="evidence" value="ECO:0007669"/>
    <property type="project" value="TreeGrafter"/>
</dbReference>
<dbReference type="Proteomes" id="UP000095287">
    <property type="component" value="Unplaced"/>
</dbReference>
<dbReference type="SMART" id="SM00220">
    <property type="entry name" value="S_TKc"/>
    <property type="match status" value="1"/>
</dbReference>
<evidence type="ECO:0000256" key="5">
    <source>
        <dbReference type="ARBA" id="ARBA00022741"/>
    </source>
</evidence>
<dbReference type="GO" id="GO:0008024">
    <property type="term" value="C:cyclin/CDK positive transcription elongation factor complex"/>
    <property type="evidence" value="ECO:0007669"/>
    <property type="project" value="TreeGrafter"/>
</dbReference>
<evidence type="ECO:0000259" key="10">
    <source>
        <dbReference type="PROSITE" id="PS50011"/>
    </source>
</evidence>
<sequence>MGLLESSMINLEEQHIASFTKQLLSGLDYCHQRKFLHRDIKCSNILLNNKGEIKLADFGLARYYNEEKERLYTNRVITLWYRPPELLLGEERYGQAVDVWSVGCILGEFFTKKPLFQGQNEMMQLDLISKICGTPSPENWPDVVKLRNWNDFKPKGGFRPRRLKHEFNFLPEDALDLLDMMLVLDPSKRFKAKDALRHKWLADIEPERIAPPAMPEHQDCHEMWSKKNRRNRGASASQQSTRLSAGSTTGPNARSTHEDMKRSSRQSTSGTTRNMITPPPPARPPPPLRNEMGPSRVSDHEILMKLESAKSWDSSLLDVIAQLGLEAIENLIKEMDNRGDIPLKNSLIQIRDQMRESSQ</sequence>
<keyword evidence="3" id="KW-0723">Serine/threonine-protein kinase</keyword>
<dbReference type="InterPro" id="IPR008271">
    <property type="entry name" value="Ser/Thr_kinase_AS"/>
</dbReference>
<dbReference type="PROSITE" id="PS00108">
    <property type="entry name" value="PROTEIN_KINASE_ST"/>
    <property type="match status" value="1"/>
</dbReference>
<dbReference type="PROSITE" id="PS50011">
    <property type="entry name" value="PROTEIN_KINASE_DOM"/>
    <property type="match status" value="1"/>
</dbReference>
<dbReference type="Gene3D" id="1.10.510.10">
    <property type="entry name" value="Transferase(Phosphotransferase) domain 1"/>
    <property type="match status" value="1"/>
</dbReference>
<dbReference type="PANTHER" id="PTHR24056">
    <property type="entry name" value="CELL DIVISION PROTEIN KINASE"/>
    <property type="match status" value="1"/>
</dbReference>
<feature type="compositionally biased region" description="Polar residues" evidence="9">
    <location>
        <begin position="234"/>
        <end position="254"/>
    </location>
</feature>
<dbReference type="Pfam" id="PF00069">
    <property type="entry name" value="Pkinase"/>
    <property type="match status" value="1"/>
</dbReference>
<dbReference type="InterPro" id="IPR011009">
    <property type="entry name" value="Kinase-like_dom_sf"/>
</dbReference>
<dbReference type="InterPro" id="IPR000719">
    <property type="entry name" value="Prot_kinase_dom"/>
</dbReference>
<evidence type="ECO:0000256" key="2">
    <source>
        <dbReference type="ARBA" id="ARBA00012409"/>
    </source>
</evidence>
<feature type="domain" description="Protein kinase" evidence="10">
    <location>
        <begin position="1"/>
        <end position="201"/>
    </location>
</feature>
<evidence type="ECO:0000256" key="3">
    <source>
        <dbReference type="ARBA" id="ARBA00022527"/>
    </source>
</evidence>
<dbReference type="InterPro" id="IPR050108">
    <property type="entry name" value="CDK"/>
</dbReference>
<comment type="similarity">
    <text evidence="1">Belongs to the protein kinase superfamily. CMGC Ser/Thr protein kinase family. CDC2/CDKX subfamily.</text>
</comment>
<keyword evidence="4" id="KW-0808">Transferase</keyword>